<evidence type="ECO:0000256" key="1">
    <source>
        <dbReference type="ARBA" id="ARBA00022705"/>
    </source>
</evidence>
<evidence type="ECO:0000313" key="15">
    <source>
        <dbReference type="EMBL" id="AIF13172.1"/>
    </source>
</evidence>
<evidence type="ECO:0000256" key="2">
    <source>
        <dbReference type="ARBA" id="ARBA00022722"/>
    </source>
</evidence>
<dbReference type="GO" id="GO:0008409">
    <property type="term" value="F:5'-3' exonuclease activity"/>
    <property type="evidence" value="ECO:0007669"/>
    <property type="project" value="UniProtKB-UniRule"/>
</dbReference>
<evidence type="ECO:0000256" key="4">
    <source>
        <dbReference type="ARBA" id="ARBA00022759"/>
    </source>
</evidence>
<feature type="binding site" evidence="12">
    <location>
        <position position="173"/>
    </location>
    <ligand>
        <name>Mg(2+)</name>
        <dbReference type="ChEBI" id="CHEBI:18420"/>
        <label>2</label>
    </ligand>
</feature>
<sequence length="337" mass="37830">MGIQLGPLLETRKIKLEELSGQSVAIDGYNVLYQFLTSIRQADGTLLTDSEGRVTSHLSGIFFRFSNLVENGLKICLVFDGKPPALKMDVLEVRRQRKLKAQVQWEAAIEAGDMETARTKAQQTTKLDATMIQESKKLLDFLGIPWVQAPSEGEAQVAHLLSTGKVDYGASQDFDTILFGASKLVRNLTLSGRRKLPKQQKWVEVTPEIIEVKKSFETLNLNREQLVDVAILMGTDFNQGIDGIGPKKGLKLLQECGNAEKALEKIGKRIENLEEIRSLFLNHPVEDFTPEWSSPDVESILSFLCENYSFNRPRVEKALDKYVQEKSTARQLTLGDF</sequence>
<comment type="cofactor">
    <cofactor evidence="12">
        <name>Mg(2+)</name>
        <dbReference type="ChEBI" id="CHEBI:18420"/>
    </cofactor>
    <text evidence="12">Binds 2 magnesium ions per subunit. They probably participate in the reaction catalyzed by the enzyme. May bind an additional third magnesium ion after substrate binding.</text>
</comment>
<keyword evidence="1 12" id="KW-0235">DNA replication</keyword>
<keyword evidence="6 12" id="KW-0378">Hydrolase</keyword>
<keyword evidence="8 12" id="KW-0460">Magnesium</keyword>
<feature type="binding site" evidence="12">
    <location>
        <position position="175"/>
    </location>
    <ligand>
        <name>Mg(2+)</name>
        <dbReference type="ChEBI" id="CHEBI:18420"/>
        <label>2</label>
    </ligand>
</feature>
<dbReference type="GO" id="GO:0006281">
    <property type="term" value="P:DNA repair"/>
    <property type="evidence" value="ECO:0007669"/>
    <property type="project" value="UniProtKB-UniRule"/>
</dbReference>
<comment type="function">
    <text evidence="12">Structure-specific nuclease with 5'-flap endonuclease and 5'-3' exonuclease activities involved in DNA replication and repair. During DNA replication, cleaves the 5'-overhanging flap structure that is generated by displacement synthesis when DNA polymerase encounters the 5'-end of a downstream Okazaki fragment. Binds the unpaired 3'-DNA end and kinks the DNA to facilitate 5' cleavage specificity. Cleaves one nucleotide into the double-stranded DNA from the junction in flap DNA, leaving a nick for ligation. Also involved in the base excision repair (BER) pathway. Acts as a genome stabilization factor that prevents flaps from equilibrating into structurs that lead to duplications and deletions. Also possesses 5'-3' exonuclease activity on nicked or gapped double-stranded DNA.</text>
</comment>
<comment type="subunit">
    <text evidence="11 12">Interacts with PCNA. PCNA stimulates the nuclease activity without altering cleavage specificity.</text>
</comment>
<dbReference type="HAMAP" id="MF_00614">
    <property type="entry name" value="Fen"/>
    <property type="match status" value="1"/>
</dbReference>
<dbReference type="SUPFAM" id="SSF88723">
    <property type="entry name" value="PIN domain-like"/>
    <property type="match status" value="1"/>
</dbReference>
<feature type="region of interest" description="N-domain" evidence="12">
    <location>
        <begin position="1"/>
        <end position="98"/>
    </location>
</feature>
<dbReference type="InterPro" id="IPR008918">
    <property type="entry name" value="HhH2"/>
</dbReference>
<feature type="binding site" evidence="12">
    <location>
        <position position="154"/>
    </location>
    <ligand>
        <name>Mg(2+)</name>
        <dbReference type="ChEBI" id="CHEBI:18420"/>
        <label>1</label>
    </ligand>
</feature>
<dbReference type="SMART" id="SM00279">
    <property type="entry name" value="HhH2"/>
    <property type="match status" value="1"/>
</dbReference>
<evidence type="ECO:0000259" key="14">
    <source>
        <dbReference type="SMART" id="SM00485"/>
    </source>
</evidence>
<name>A0A075HFI2_9EURY</name>
<dbReference type="SMART" id="SM00485">
    <property type="entry name" value="XPGN"/>
    <property type="match status" value="1"/>
</dbReference>
<keyword evidence="2 12" id="KW-0540">Nuclease</keyword>
<evidence type="ECO:0000256" key="12">
    <source>
        <dbReference type="HAMAP-Rule" id="MF_00614"/>
    </source>
</evidence>
<dbReference type="NCBIfam" id="TIGR03674">
    <property type="entry name" value="fen_arch"/>
    <property type="match status" value="1"/>
</dbReference>
<evidence type="ECO:0000256" key="5">
    <source>
        <dbReference type="ARBA" id="ARBA00022763"/>
    </source>
</evidence>
<comment type="similarity">
    <text evidence="12">Belongs to the XPG/RAD2 endonuclease family. FEN1 subfamily.</text>
</comment>
<dbReference type="GO" id="GO:0017108">
    <property type="term" value="F:5'-flap endonuclease activity"/>
    <property type="evidence" value="ECO:0007669"/>
    <property type="project" value="UniProtKB-UniRule"/>
</dbReference>
<dbReference type="AlphaFoldDB" id="A0A075HFI2"/>
<evidence type="ECO:0000256" key="3">
    <source>
        <dbReference type="ARBA" id="ARBA00022723"/>
    </source>
</evidence>
<feature type="binding site" evidence="12">
    <location>
        <position position="27"/>
    </location>
    <ligand>
        <name>Mg(2+)</name>
        <dbReference type="ChEBI" id="CHEBI:18420"/>
        <label>1</label>
    </ligand>
</feature>
<dbReference type="InterPro" id="IPR006084">
    <property type="entry name" value="XPG/Rad2"/>
</dbReference>
<dbReference type="InterPro" id="IPR029060">
    <property type="entry name" value="PIN-like_dom_sf"/>
</dbReference>
<feature type="domain" description="XPG-I" evidence="13">
    <location>
        <begin position="140"/>
        <end position="221"/>
    </location>
</feature>
<accession>A0A075HFI2</accession>
<feature type="binding site" evidence="12">
    <location>
        <position position="236"/>
    </location>
    <ligand>
        <name>Mg(2+)</name>
        <dbReference type="ChEBI" id="CHEBI:18420"/>
        <label>2</label>
    </ligand>
</feature>
<dbReference type="CDD" id="cd09903">
    <property type="entry name" value="H3TH_FEN1-Arc"/>
    <property type="match status" value="1"/>
</dbReference>
<dbReference type="PANTHER" id="PTHR11081:SF9">
    <property type="entry name" value="FLAP ENDONUCLEASE 1"/>
    <property type="match status" value="1"/>
</dbReference>
<feature type="binding site" evidence="12">
    <location>
        <position position="152"/>
    </location>
    <ligand>
        <name>Mg(2+)</name>
        <dbReference type="ChEBI" id="CHEBI:18420"/>
        <label>1</label>
    </ligand>
</feature>
<evidence type="ECO:0000259" key="13">
    <source>
        <dbReference type="SMART" id="SM00484"/>
    </source>
</evidence>
<evidence type="ECO:0000256" key="10">
    <source>
        <dbReference type="ARBA" id="ARBA00024702"/>
    </source>
</evidence>
<dbReference type="PRINTS" id="PR00853">
    <property type="entry name" value="XPGRADSUPER"/>
</dbReference>
<comment type="function">
    <text evidence="10">Structure-specific nuclease with 5'-flap endonuclease and 5'-3' exonuclease activities involved in DNA replication and repair. During DNA replication, cleaves the 5'-overhanging flap structure that is generated by displacement synthesis when DNA polymerase encounters the 5'-end of a downstream Okazaki fragment. Binds the unpaired 3'-DNA end and kinks the DNA to facilitate 5' cleavage specificity. Cleaves one nucleotide into the double-stranded DNA from the junction in flap DNA, leaving a nick for ligation. Also involved in the base excision repair (BER) pathway. Acts as a genome stabilization factor that prevents flaps from equilibrating into structures that lead to duplications and deletions. Also possesses 5'-3' exonuclease activity on nicked or gapped double-stranded DNA.</text>
</comment>
<keyword evidence="9 12" id="KW-0234">DNA repair</keyword>
<keyword evidence="7 12" id="KW-0269">Exonuclease</keyword>
<dbReference type="Pfam" id="PF00752">
    <property type="entry name" value="XPG_N"/>
    <property type="match status" value="1"/>
</dbReference>
<dbReference type="SUPFAM" id="SSF47807">
    <property type="entry name" value="5' to 3' exonuclease, C-terminal subdomain"/>
    <property type="match status" value="1"/>
</dbReference>
<evidence type="ECO:0000256" key="6">
    <source>
        <dbReference type="ARBA" id="ARBA00022801"/>
    </source>
</evidence>
<dbReference type="InterPro" id="IPR036279">
    <property type="entry name" value="5-3_exonuclease_C_sf"/>
</dbReference>
<dbReference type="CDD" id="cd09867">
    <property type="entry name" value="PIN_FEN1"/>
    <property type="match status" value="1"/>
</dbReference>
<dbReference type="InterPro" id="IPR023426">
    <property type="entry name" value="Flap_endonuc"/>
</dbReference>
<dbReference type="FunFam" id="3.40.50.1010:FF:000016">
    <property type="entry name" value="Flap endonuclease 1"/>
    <property type="match status" value="1"/>
</dbReference>
<evidence type="ECO:0000256" key="7">
    <source>
        <dbReference type="ARBA" id="ARBA00022839"/>
    </source>
</evidence>
<keyword evidence="3 12" id="KW-0479">Metal-binding</keyword>
<feature type="binding site" evidence="12">
    <location>
        <position position="80"/>
    </location>
    <ligand>
        <name>Mg(2+)</name>
        <dbReference type="ChEBI" id="CHEBI:18420"/>
        <label>1</label>
    </ligand>
</feature>
<dbReference type="InterPro" id="IPR019973">
    <property type="entry name" value="Flap_endonuc_arc"/>
</dbReference>
<evidence type="ECO:0000256" key="8">
    <source>
        <dbReference type="ARBA" id="ARBA00022842"/>
    </source>
</evidence>
<dbReference type="InterPro" id="IPR006085">
    <property type="entry name" value="XPG_DNA_repair_N"/>
</dbReference>
<dbReference type="PANTHER" id="PTHR11081">
    <property type="entry name" value="FLAP ENDONUCLEASE FAMILY MEMBER"/>
    <property type="match status" value="1"/>
</dbReference>
<gene>
    <name evidence="15" type="primary">FEN1</name>
    <name evidence="12" type="synonym">fen</name>
    <name evidence="15" type="synonym">RAD2</name>
</gene>
<keyword evidence="5 12" id="KW-0227">DNA damage</keyword>
<protein>
    <recommendedName>
        <fullName evidence="12">Flap endonuclease 1</fullName>
        <shortName evidence="12">FEN-1</shortName>
        <ecNumber evidence="12">3.1.-.-</ecNumber>
    </recommendedName>
    <alternativeName>
        <fullName evidence="12">Flap structure-specific endonuclease 1</fullName>
    </alternativeName>
</protein>
<dbReference type="GO" id="GO:0000287">
    <property type="term" value="F:magnesium ion binding"/>
    <property type="evidence" value="ECO:0007669"/>
    <property type="project" value="UniProtKB-UniRule"/>
</dbReference>
<dbReference type="EC" id="3.1.-.-" evidence="12"/>
<organism evidence="15">
    <name type="scientific">uncultured marine group II/III euryarchaeote KM3_60_A11</name>
    <dbReference type="NCBI Taxonomy" id="1456469"/>
    <lineage>
        <taxon>Archaea</taxon>
        <taxon>Methanobacteriati</taxon>
        <taxon>Methanobacteriota</taxon>
        <taxon>environmental samples</taxon>
    </lineage>
</organism>
<comment type="caution">
    <text evidence="12">Lacks conserved residue(s) required for the propagation of feature annotation.</text>
</comment>
<dbReference type="Gene3D" id="1.10.150.20">
    <property type="entry name" value="5' to 3' exonuclease, C-terminal subdomain"/>
    <property type="match status" value="1"/>
</dbReference>
<dbReference type="GO" id="GO:0043137">
    <property type="term" value="P:DNA replication, removal of RNA primer"/>
    <property type="evidence" value="ECO:0007669"/>
    <property type="project" value="UniProtKB-UniRule"/>
</dbReference>
<evidence type="ECO:0000256" key="9">
    <source>
        <dbReference type="ARBA" id="ARBA00023204"/>
    </source>
</evidence>
<dbReference type="EMBL" id="KF900965">
    <property type="protein sequence ID" value="AIF13172.1"/>
    <property type="molecule type" value="Genomic_DNA"/>
</dbReference>
<feature type="domain" description="XPG N-terminal" evidence="14">
    <location>
        <begin position="1"/>
        <end position="101"/>
    </location>
</feature>
<evidence type="ECO:0000256" key="11">
    <source>
        <dbReference type="ARBA" id="ARBA00065981"/>
    </source>
</evidence>
<proteinExistence type="inferred from homology"/>
<reference evidence="15" key="1">
    <citation type="journal article" date="2014" name="Genome Biol. Evol.">
        <title>Pangenome evidence for extensive interdomain horizontal transfer affecting lineage core and shell genes in uncultured planktonic thaumarchaeota and euryarchaeota.</title>
        <authorList>
            <person name="Deschamps P."/>
            <person name="Zivanovic Y."/>
            <person name="Moreira D."/>
            <person name="Rodriguez-Valera F."/>
            <person name="Lopez-Garcia P."/>
        </authorList>
    </citation>
    <scope>NUCLEOTIDE SEQUENCE</scope>
</reference>
<dbReference type="SMART" id="SM00484">
    <property type="entry name" value="XPGI"/>
    <property type="match status" value="1"/>
</dbReference>
<keyword evidence="4 12" id="KW-0255">Endonuclease</keyword>
<dbReference type="InterPro" id="IPR006086">
    <property type="entry name" value="XPG-I_dom"/>
</dbReference>
<dbReference type="Gene3D" id="3.40.50.1010">
    <property type="entry name" value="5'-nuclease"/>
    <property type="match status" value="1"/>
</dbReference>
<dbReference type="Pfam" id="PF00867">
    <property type="entry name" value="XPG_I"/>
    <property type="match status" value="1"/>
</dbReference>
<dbReference type="GO" id="GO:0003677">
    <property type="term" value="F:DNA binding"/>
    <property type="evidence" value="ECO:0007669"/>
    <property type="project" value="UniProtKB-UniRule"/>
</dbReference>